<dbReference type="Pfam" id="PF25993">
    <property type="entry name" value="zf-B_box_ZFPL1"/>
    <property type="match status" value="1"/>
</dbReference>
<dbReference type="Proteomes" id="UP001301350">
    <property type="component" value="Unassembled WGS sequence"/>
</dbReference>
<reference evidence="4 5" key="1">
    <citation type="submission" date="2022-07" db="EMBL/GenBank/DDBJ databases">
        <title>Genome-wide signatures of adaptation to extreme environments.</title>
        <authorList>
            <person name="Cho C.H."/>
            <person name="Yoon H.S."/>
        </authorList>
    </citation>
    <scope>NUCLEOTIDE SEQUENCE [LARGE SCALE GENOMIC DNA]</scope>
    <source>
        <strain evidence="4 5">DBV 063 E5</strain>
    </source>
</reference>
<evidence type="ECO:0000256" key="2">
    <source>
        <dbReference type="SAM" id="Phobius"/>
    </source>
</evidence>
<dbReference type="InterPro" id="IPR058731">
    <property type="entry name" value="Znf-B_box_ZFPL1-like"/>
</dbReference>
<comment type="caution">
    <text evidence="4">The sequence shown here is derived from an EMBL/GenBank/DDBJ whole genome shotgun (WGS) entry which is preliminary data.</text>
</comment>
<evidence type="ECO:0000259" key="3">
    <source>
        <dbReference type="Pfam" id="PF25993"/>
    </source>
</evidence>
<dbReference type="GO" id="GO:0016020">
    <property type="term" value="C:membrane"/>
    <property type="evidence" value="ECO:0007669"/>
    <property type="project" value="UniProtKB-SubCell"/>
</dbReference>
<name>A0AAV9IWG3_CYACA</name>
<dbReference type="GO" id="GO:0005794">
    <property type="term" value="C:Golgi apparatus"/>
    <property type="evidence" value="ECO:0007669"/>
    <property type="project" value="TreeGrafter"/>
</dbReference>
<organism evidence="4 5">
    <name type="scientific">Cyanidium caldarium</name>
    <name type="common">Red alga</name>
    <dbReference type="NCBI Taxonomy" id="2771"/>
    <lineage>
        <taxon>Eukaryota</taxon>
        <taxon>Rhodophyta</taxon>
        <taxon>Bangiophyceae</taxon>
        <taxon>Cyanidiales</taxon>
        <taxon>Cyanidiaceae</taxon>
        <taxon>Cyanidium</taxon>
    </lineage>
</organism>
<accession>A0AAV9IWG3</accession>
<gene>
    <name evidence="4" type="ORF">CDCA_CDCA09G2677</name>
</gene>
<feature type="transmembrane region" description="Helical" evidence="2">
    <location>
        <begin position="242"/>
        <end position="263"/>
    </location>
</feature>
<protein>
    <recommendedName>
        <fullName evidence="3">ZFPL1-like B-box zinc-binding domain-containing protein</fullName>
    </recommendedName>
</protein>
<evidence type="ECO:0000313" key="4">
    <source>
        <dbReference type="EMBL" id="KAK4536652.1"/>
    </source>
</evidence>
<feature type="region of interest" description="Disordered" evidence="1">
    <location>
        <begin position="149"/>
        <end position="206"/>
    </location>
</feature>
<dbReference type="InterPro" id="IPR039043">
    <property type="entry name" value="ZFPL1"/>
</dbReference>
<proteinExistence type="predicted"/>
<keyword evidence="2" id="KW-0472">Membrane</keyword>
<evidence type="ECO:0000256" key="1">
    <source>
        <dbReference type="SAM" id="MobiDB-lite"/>
    </source>
</evidence>
<dbReference type="GO" id="GO:0008270">
    <property type="term" value="F:zinc ion binding"/>
    <property type="evidence" value="ECO:0007669"/>
    <property type="project" value="UniProtKB-KW"/>
</dbReference>
<dbReference type="EMBL" id="JANCYW010000009">
    <property type="protein sequence ID" value="KAK4536652.1"/>
    <property type="molecule type" value="Genomic_DNA"/>
</dbReference>
<feature type="compositionally biased region" description="Basic and acidic residues" evidence="1">
    <location>
        <begin position="195"/>
        <end position="206"/>
    </location>
</feature>
<dbReference type="PANTHER" id="PTHR12981">
    <property type="entry name" value="ZINC FINGER PROTEIN-LIKE 1"/>
    <property type="match status" value="1"/>
</dbReference>
<keyword evidence="5" id="KW-1185">Reference proteome</keyword>
<evidence type="ECO:0000313" key="5">
    <source>
        <dbReference type="Proteomes" id="UP001301350"/>
    </source>
</evidence>
<feature type="domain" description="ZFPL1-like B-box zinc-binding" evidence="3">
    <location>
        <begin position="1"/>
        <end position="46"/>
    </location>
</feature>
<sequence>MGRCSSCRRKTLFFCFTNREFVCLNCVFQPRYELSVVRSYKDWIQDPTYPETVRCPFSGRELRHGDDILRLPPPDLRVVSAAALLEYLRANFGANTAPAGFLNQHLPYGVVPDPADDSAVAMRLRKFLMAAGYGAAVAVAAANVDGVEGARGRASSSGGGGSAVQRGEVEDIESQTKAAARKTLLPGAHPSSQTLRRDDGDDKERKIRQQKIRKFLNLLGRSTEVLPLNHAHGRPNRRSRRLCGLLLLLTVILLLSSGGYWMLRGGGGEVGRRTLEQLRNAGQSASWSTLSAADAHIPAAA</sequence>
<dbReference type="AlphaFoldDB" id="A0AAV9IWG3"/>
<keyword evidence="2" id="KW-1133">Transmembrane helix</keyword>
<keyword evidence="2" id="KW-0812">Transmembrane</keyword>
<dbReference type="PANTHER" id="PTHR12981:SF0">
    <property type="entry name" value="ZINC FINGER PROTEIN-LIKE 1"/>
    <property type="match status" value="1"/>
</dbReference>